<keyword evidence="2" id="KW-0614">Plasmid</keyword>
<accession>A0AAT9I097</accession>
<reference evidence="2" key="2">
    <citation type="submission" date="2024-07" db="EMBL/GenBank/DDBJ databases">
        <title>Streptomyces haneummycinica sp. nov., a new antibiotic-producing actinobacterium isolated from marine sediment.</title>
        <authorList>
            <person name="Uemura M."/>
            <person name="Hamada M."/>
            <person name="Hirano S."/>
            <person name="Kobayashi K."/>
            <person name="Ohshiro T."/>
            <person name="Kobayashi T."/>
            <person name="Terahara T."/>
        </authorList>
    </citation>
    <scope>NUCLEOTIDE SEQUENCE</scope>
    <source>
        <strain evidence="2">KM77-8</strain>
        <plasmid evidence="2">pKM77-8_2</plasmid>
    </source>
</reference>
<proteinExistence type="predicted"/>
<protein>
    <submittedName>
        <fullName evidence="2">Uncharacterized protein</fullName>
    </submittedName>
</protein>
<evidence type="ECO:0000256" key="1">
    <source>
        <dbReference type="SAM" id="MobiDB-lite"/>
    </source>
</evidence>
<feature type="region of interest" description="Disordered" evidence="1">
    <location>
        <begin position="49"/>
        <end position="75"/>
    </location>
</feature>
<reference evidence="2" key="1">
    <citation type="submission" date="2024-06" db="EMBL/GenBank/DDBJ databases">
        <authorList>
            <consortium name="consrtm"/>
            <person name="Uemura M."/>
            <person name="Terahara T."/>
        </authorList>
    </citation>
    <scope>NUCLEOTIDE SEQUENCE</scope>
    <source>
        <strain evidence="2">KM77-8</strain>
        <plasmid evidence="2">pKM77-8_2</plasmid>
    </source>
</reference>
<evidence type="ECO:0000313" key="2">
    <source>
        <dbReference type="EMBL" id="BFO23214.1"/>
    </source>
</evidence>
<geneLocation type="plasmid" evidence="2">
    <name>pKM77-8_2</name>
</geneLocation>
<dbReference type="EMBL" id="AP035770">
    <property type="protein sequence ID" value="BFO23214.1"/>
    <property type="molecule type" value="Genomic_DNA"/>
</dbReference>
<name>A0AAT9I097_9ACTN</name>
<gene>
    <name evidence="2" type="ORF">SHKM778_96020</name>
</gene>
<sequence length="176" mass="18506">MADYLAQRGDLATEAGQLAHLFCEPTLQEQFDQAGRNYCWSSAWNWSTTPPARARTRSDGGPRKGVPAQGPQHGSSVSSWAAGLLSLCGVTAGAARRAAVCPANDRPPFGLFSIGVALYGEHEYPGDLGFAGVPAVLVDARPDGAGTAARGPRVEQVERSRTEEVDRLVLVACVVG</sequence>
<organism evidence="2">
    <name type="scientific">Streptomyces haneummycinicus</name>
    <dbReference type="NCBI Taxonomy" id="3074435"/>
    <lineage>
        <taxon>Bacteria</taxon>
        <taxon>Bacillati</taxon>
        <taxon>Actinomycetota</taxon>
        <taxon>Actinomycetes</taxon>
        <taxon>Kitasatosporales</taxon>
        <taxon>Streptomycetaceae</taxon>
        <taxon>Streptomyces</taxon>
    </lineage>
</organism>
<dbReference type="AlphaFoldDB" id="A0AAT9I097"/>